<evidence type="ECO:0000313" key="1">
    <source>
        <dbReference type="EMBL" id="KQJ84628.1"/>
    </source>
</evidence>
<dbReference type="Proteomes" id="UP000008810">
    <property type="component" value="Chromosome 5"/>
</dbReference>
<proteinExistence type="predicted"/>
<dbReference type="AlphaFoldDB" id="A0A0Q3EDU7"/>
<dbReference type="Gramene" id="KQJ84628">
    <property type="protein sequence ID" value="KQJ84628"/>
    <property type="gene ID" value="BRADI_5g21925v3"/>
</dbReference>
<gene>
    <name evidence="1" type="ORF">BRADI_5g21925v3</name>
</gene>
<name>A0A0Q3EDU7_BRADI</name>
<reference evidence="1 2" key="1">
    <citation type="journal article" date="2010" name="Nature">
        <title>Genome sequencing and analysis of the model grass Brachypodium distachyon.</title>
        <authorList>
            <consortium name="International Brachypodium Initiative"/>
        </authorList>
    </citation>
    <scope>NUCLEOTIDE SEQUENCE [LARGE SCALE GENOMIC DNA]</scope>
    <source>
        <strain evidence="1 2">Bd21</strain>
    </source>
</reference>
<dbReference type="InParanoid" id="A0A0Q3EDU7"/>
<organism evidence="1">
    <name type="scientific">Brachypodium distachyon</name>
    <name type="common">Purple false brome</name>
    <name type="synonym">Trachynia distachya</name>
    <dbReference type="NCBI Taxonomy" id="15368"/>
    <lineage>
        <taxon>Eukaryota</taxon>
        <taxon>Viridiplantae</taxon>
        <taxon>Streptophyta</taxon>
        <taxon>Embryophyta</taxon>
        <taxon>Tracheophyta</taxon>
        <taxon>Spermatophyta</taxon>
        <taxon>Magnoliopsida</taxon>
        <taxon>Liliopsida</taxon>
        <taxon>Poales</taxon>
        <taxon>Poaceae</taxon>
        <taxon>BOP clade</taxon>
        <taxon>Pooideae</taxon>
        <taxon>Stipodae</taxon>
        <taxon>Brachypodieae</taxon>
        <taxon>Brachypodium</taxon>
    </lineage>
</organism>
<dbReference type="EMBL" id="CM000884">
    <property type="protein sequence ID" value="KQJ84628.1"/>
    <property type="molecule type" value="Genomic_DNA"/>
</dbReference>
<sequence length="69" mass="8013">MLMQAQHLRTSTLRDQLCADPSRDLFSSGFRHYDQGSSGEYLDSAPLHWRTAWIYIAQRRQEIANSLQS</sequence>
<reference evidence="2" key="3">
    <citation type="submission" date="2018-08" db="UniProtKB">
        <authorList>
            <consortium name="EnsemblPlants"/>
        </authorList>
    </citation>
    <scope>IDENTIFICATION</scope>
    <source>
        <strain evidence="2">cv. Bd21</strain>
    </source>
</reference>
<keyword evidence="3" id="KW-1185">Reference proteome</keyword>
<evidence type="ECO:0000313" key="2">
    <source>
        <dbReference type="EnsemblPlants" id="KQJ84628"/>
    </source>
</evidence>
<accession>A0A0Q3EDU7</accession>
<evidence type="ECO:0000313" key="3">
    <source>
        <dbReference type="Proteomes" id="UP000008810"/>
    </source>
</evidence>
<dbReference type="EnsemblPlants" id="KQJ84628">
    <property type="protein sequence ID" value="KQJ84628"/>
    <property type="gene ID" value="BRADI_5g21925v3"/>
</dbReference>
<reference evidence="1" key="2">
    <citation type="submission" date="2017-06" db="EMBL/GenBank/DDBJ databases">
        <title>WGS assembly of Brachypodium distachyon.</title>
        <authorList>
            <consortium name="The International Brachypodium Initiative"/>
            <person name="Lucas S."/>
            <person name="Harmon-Smith M."/>
            <person name="Lail K."/>
            <person name="Tice H."/>
            <person name="Grimwood J."/>
            <person name="Bruce D."/>
            <person name="Barry K."/>
            <person name="Shu S."/>
            <person name="Lindquist E."/>
            <person name="Wang M."/>
            <person name="Pitluck S."/>
            <person name="Vogel J.P."/>
            <person name="Garvin D.F."/>
            <person name="Mockler T.C."/>
            <person name="Schmutz J."/>
            <person name="Rokhsar D."/>
            <person name="Bevan M.W."/>
        </authorList>
    </citation>
    <scope>NUCLEOTIDE SEQUENCE</scope>
    <source>
        <strain evidence="1">Bd21</strain>
    </source>
</reference>
<protein>
    <submittedName>
        <fullName evidence="1 2">Uncharacterized protein</fullName>
    </submittedName>
</protein>